<keyword evidence="3" id="KW-1185">Reference proteome</keyword>
<evidence type="ECO:0000313" key="2">
    <source>
        <dbReference type="EMBL" id="KAL0470947.1"/>
    </source>
</evidence>
<accession>A0ABR3DE32</accession>
<evidence type="ECO:0000313" key="3">
    <source>
        <dbReference type="Proteomes" id="UP001451303"/>
    </source>
</evidence>
<organism evidence="2 3">
    <name type="scientific">Neurospora intermedia</name>
    <dbReference type="NCBI Taxonomy" id="5142"/>
    <lineage>
        <taxon>Eukaryota</taxon>
        <taxon>Fungi</taxon>
        <taxon>Dikarya</taxon>
        <taxon>Ascomycota</taxon>
        <taxon>Pezizomycotina</taxon>
        <taxon>Sordariomycetes</taxon>
        <taxon>Sordariomycetidae</taxon>
        <taxon>Sordariales</taxon>
        <taxon>Sordariaceae</taxon>
        <taxon>Neurospora</taxon>
    </lineage>
</organism>
<dbReference type="Proteomes" id="UP001451303">
    <property type="component" value="Unassembled WGS sequence"/>
</dbReference>
<proteinExistence type="predicted"/>
<reference evidence="2 3" key="1">
    <citation type="submission" date="2023-09" db="EMBL/GenBank/DDBJ databases">
        <title>Multi-omics analysis of a traditional fermented food reveals byproduct-associated fungal strains for waste-to-food upcycling.</title>
        <authorList>
            <consortium name="Lawrence Berkeley National Laboratory"/>
            <person name="Rekdal V.M."/>
            <person name="Villalobos-Escobedo J.M."/>
            <person name="Rodriguez-Valeron N."/>
            <person name="Garcia M.O."/>
            <person name="Vasquez D.P."/>
            <person name="Damayanti I."/>
            <person name="Sorensen P.M."/>
            <person name="Baidoo E.E."/>
            <person name="De Carvalho A.C."/>
            <person name="Riley R."/>
            <person name="Lipzen A."/>
            <person name="He G."/>
            <person name="Yan M."/>
            <person name="Haridas S."/>
            <person name="Daum C."/>
            <person name="Yoshinaga Y."/>
            <person name="Ng V."/>
            <person name="Grigoriev I.V."/>
            <person name="Munk R."/>
            <person name="Nuraida L."/>
            <person name="Wijaya C.H."/>
            <person name="Morales P.-C."/>
            <person name="Keasling J.D."/>
        </authorList>
    </citation>
    <scope>NUCLEOTIDE SEQUENCE [LARGE SCALE GENOMIC DNA]</scope>
    <source>
        <strain evidence="2 3">FGSC 2613</strain>
    </source>
</reference>
<feature type="region of interest" description="Disordered" evidence="1">
    <location>
        <begin position="111"/>
        <end position="137"/>
    </location>
</feature>
<gene>
    <name evidence="2" type="ORF">QR685DRAFT_571982</name>
</gene>
<dbReference type="EMBL" id="JAVLET010000004">
    <property type="protein sequence ID" value="KAL0470947.1"/>
    <property type="molecule type" value="Genomic_DNA"/>
</dbReference>
<feature type="compositionally biased region" description="Polar residues" evidence="1">
    <location>
        <begin position="111"/>
        <end position="120"/>
    </location>
</feature>
<evidence type="ECO:0000256" key="1">
    <source>
        <dbReference type="SAM" id="MobiDB-lite"/>
    </source>
</evidence>
<sequence>MAGPCTSRVSTRVCVLRASTYSVRSPAQNLPTPPEFSLSLSAPAQKYLNCPIVANATLNFSPSSETNNRKRRGFRAHAFIEPMLLLAGTVSLRVRVSARSILLLLRQGSSHSGRSTTTAMAINETDTEPSRAWLSDI</sequence>
<name>A0ABR3DE32_NEUIN</name>
<comment type="caution">
    <text evidence="2">The sequence shown here is derived from an EMBL/GenBank/DDBJ whole genome shotgun (WGS) entry which is preliminary data.</text>
</comment>
<protein>
    <submittedName>
        <fullName evidence="2">Uncharacterized protein</fullName>
    </submittedName>
</protein>